<evidence type="ECO:0000313" key="1">
    <source>
        <dbReference type="EMBL" id="CAD8203831.1"/>
    </source>
</evidence>
<organism evidence="1 2">
    <name type="scientific">Paramecium octaurelia</name>
    <dbReference type="NCBI Taxonomy" id="43137"/>
    <lineage>
        <taxon>Eukaryota</taxon>
        <taxon>Sar</taxon>
        <taxon>Alveolata</taxon>
        <taxon>Ciliophora</taxon>
        <taxon>Intramacronucleata</taxon>
        <taxon>Oligohymenophorea</taxon>
        <taxon>Peniculida</taxon>
        <taxon>Parameciidae</taxon>
        <taxon>Paramecium</taxon>
    </lineage>
</organism>
<protein>
    <submittedName>
        <fullName evidence="1">Uncharacterized protein</fullName>
    </submittedName>
</protein>
<dbReference type="AlphaFoldDB" id="A0A8S1XRA8"/>
<comment type="caution">
    <text evidence="1">The sequence shown here is derived from an EMBL/GenBank/DDBJ whole genome shotgun (WGS) entry which is preliminary data.</text>
</comment>
<name>A0A8S1XRA8_PAROT</name>
<evidence type="ECO:0000313" key="2">
    <source>
        <dbReference type="Proteomes" id="UP000683925"/>
    </source>
</evidence>
<keyword evidence="2" id="KW-1185">Reference proteome</keyword>
<accession>A0A8S1XRA8</accession>
<dbReference type="EMBL" id="CAJJDP010000131">
    <property type="protein sequence ID" value="CAD8203831.1"/>
    <property type="molecule type" value="Genomic_DNA"/>
</dbReference>
<dbReference type="Proteomes" id="UP000683925">
    <property type="component" value="Unassembled WGS sequence"/>
</dbReference>
<reference evidence="1" key="1">
    <citation type="submission" date="2021-01" db="EMBL/GenBank/DDBJ databases">
        <authorList>
            <consortium name="Genoscope - CEA"/>
            <person name="William W."/>
        </authorList>
    </citation>
    <scope>NUCLEOTIDE SEQUENCE</scope>
</reference>
<gene>
    <name evidence="1" type="ORF">POCTA_138.1.T1310036</name>
</gene>
<sequence length="316" mass="37906">MNNGHSKSQQNYCGNNNEYLSFEIDQAFHNSKDFADYELIDHNNKLQLNQPIQLLSSGIVDETQQDNKIIKFDGVQRKDRYWPNQYGILRIVKNQYELIYNLEQWYSNEDRMPKFDKSINIGSTDQIICYDFVWITSKSVIIDCIEMIDEVETNYFYIFQIGDQIKKSKILNDYPYSKNQERQLYIQSKYLYRVTKKNQYNNQNQVEMFQYNSETLELTNLQQQIANFLQIMISLYYIQITQIFQFWISNAVTPINLLSQMISKILYIYNIIIMNGIQKYNGVNIKFFPMILISSKKSIQELENHFFMNRHNQTIY</sequence>
<proteinExistence type="predicted"/>